<comment type="caution">
    <text evidence="2">The sequence shown here is derived from an EMBL/GenBank/DDBJ whole genome shotgun (WGS) entry which is preliminary data.</text>
</comment>
<sequence length="275" mass="30377">MDEFFWPDTTYEESLTISVGGEQIILRHAMGETDDATWVWVPGRKLGCVGDLWIDGFPNAGNPQKVQRYPEEWARNIRAIAAHEPRAVLAGHGMPLLGVEYIRERLTTMAAYLEYITEYTIGALNAGLDHNAIVTGFRAPSRFANLPYLRPIHDRPEFVVRNVIRRYGGWWNGRPADLLPPTTAEHARELVALAGGAGAFVVRARELAGSNLPLACQLAEWAVLGEPDSVEAHRCLIDVFTARLADETAYQARGIYRTAINASRGRLAELGAAEG</sequence>
<dbReference type="Gene3D" id="3.60.15.30">
    <property type="entry name" value="Metallo-beta-lactamase domain"/>
    <property type="match status" value="1"/>
</dbReference>
<dbReference type="GO" id="GO:0046983">
    <property type="term" value="F:protein dimerization activity"/>
    <property type="evidence" value="ECO:0007669"/>
    <property type="project" value="InterPro"/>
</dbReference>
<dbReference type="InterPro" id="IPR038536">
    <property type="entry name" value="Alkyl/aryl-sulf_dimr_sf"/>
</dbReference>
<dbReference type="Proteomes" id="UP001165136">
    <property type="component" value="Unassembled WGS sequence"/>
</dbReference>
<dbReference type="InterPro" id="IPR052195">
    <property type="entry name" value="Bact_Alkyl/Aryl-Sulfatase"/>
</dbReference>
<evidence type="ECO:0000313" key="3">
    <source>
        <dbReference type="Proteomes" id="UP001165136"/>
    </source>
</evidence>
<accession>A0A9W6R919</accession>
<evidence type="ECO:0000313" key="2">
    <source>
        <dbReference type="EMBL" id="GLY71279.1"/>
    </source>
</evidence>
<dbReference type="EMBL" id="BSTI01000034">
    <property type="protein sequence ID" value="GLY71279.1"/>
    <property type="molecule type" value="Genomic_DNA"/>
</dbReference>
<gene>
    <name evidence="2" type="ORF">Atai01_78980</name>
</gene>
<dbReference type="Pfam" id="PF14863">
    <property type="entry name" value="Alkyl_sulf_dimr"/>
    <property type="match status" value="1"/>
</dbReference>
<keyword evidence="3" id="KW-1185">Reference proteome</keyword>
<dbReference type="AlphaFoldDB" id="A0A9W6R919"/>
<dbReference type="InterPro" id="IPR036866">
    <property type="entry name" value="RibonucZ/Hydroxyglut_hydro"/>
</dbReference>
<feature type="domain" description="Alkyl sulfatase dimerisation" evidence="1">
    <location>
        <begin position="132"/>
        <end position="263"/>
    </location>
</feature>
<name>A0A9W6R919_9PSEU</name>
<reference evidence="2" key="1">
    <citation type="submission" date="2023-03" db="EMBL/GenBank/DDBJ databases">
        <title>Amycolatopsis taiwanensis NBRC 103393.</title>
        <authorList>
            <person name="Ichikawa N."/>
            <person name="Sato H."/>
            <person name="Tonouchi N."/>
        </authorList>
    </citation>
    <scope>NUCLEOTIDE SEQUENCE</scope>
    <source>
        <strain evidence="2">NBRC 103393</strain>
    </source>
</reference>
<dbReference type="SUPFAM" id="SSF56281">
    <property type="entry name" value="Metallo-hydrolase/oxidoreductase"/>
    <property type="match status" value="1"/>
</dbReference>
<dbReference type="PANTHER" id="PTHR43223">
    <property type="entry name" value="ALKYL/ARYL-SULFATASE"/>
    <property type="match status" value="1"/>
</dbReference>
<organism evidence="2 3">
    <name type="scientific">Amycolatopsis taiwanensis</name>
    <dbReference type="NCBI Taxonomy" id="342230"/>
    <lineage>
        <taxon>Bacteria</taxon>
        <taxon>Bacillati</taxon>
        <taxon>Actinomycetota</taxon>
        <taxon>Actinomycetes</taxon>
        <taxon>Pseudonocardiales</taxon>
        <taxon>Pseudonocardiaceae</taxon>
        <taxon>Amycolatopsis</taxon>
    </lineage>
</organism>
<proteinExistence type="predicted"/>
<protein>
    <recommendedName>
        <fullName evidence="1">Alkyl sulfatase dimerisation domain-containing protein</fullName>
    </recommendedName>
</protein>
<dbReference type="Gene3D" id="1.25.40.880">
    <property type="entry name" value="Alkyl sulfatase, dimerisation domain"/>
    <property type="match status" value="1"/>
</dbReference>
<evidence type="ECO:0000259" key="1">
    <source>
        <dbReference type="Pfam" id="PF14863"/>
    </source>
</evidence>
<dbReference type="InterPro" id="IPR029228">
    <property type="entry name" value="Alkyl_sulf_dimr"/>
</dbReference>
<dbReference type="RefSeq" id="WP_285490976.1">
    <property type="nucleotide sequence ID" value="NZ_BSTI01000034.1"/>
</dbReference>
<dbReference type="PANTHER" id="PTHR43223:SF2">
    <property type="entry name" value="METALLO-BETA-LACTAMASE DOMAIN-CONTAINING PROTEIN"/>
    <property type="match status" value="1"/>
</dbReference>